<accession>A0A8B6FT92</accession>
<name>A0A8B6FT92_MYTGA</name>
<dbReference type="PANTHER" id="PTHR10903">
    <property type="entry name" value="GTPASE, IMAP FAMILY MEMBER-RELATED"/>
    <property type="match status" value="1"/>
</dbReference>
<dbReference type="InterPro" id="IPR027417">
    <property type="entry name" value="P-loop_NTPase"/>
</dbReference>
<evidence type="ECO:0000313" key="6">
    <source>
        <dbReference type="EMBL" id="VDI53152.1"/>
    </source>
</evidence>
<evidence type="ECO:0000313" key="7">
    <source>
        <dbReference type="Proteomes" id="UP000596742"/>
    </source>
</evidence>
<feature type="domain" description="AIG1-type G" evidence="5">
    <location>
        <begin position="11"/>
        <end position="218"/>
    </location>
</feature>
<dbReference type="GO" id="GO:0005525">
    <property type="term" value="F:GTP binding"/>
    <property type="evidence" value="ECO:0007669"/>
    <property type="project" value="UniProtKB-KW"/>
</dbReference>
<dbReference type="InterPro" id="IPR045058">
    <property type="entry name" value="GIMA/IAN/Toc"/>
</dbReference>
<keyword evidence="7" id="KW-1185">Reference proteome</keyword>
<dbReference type="Gene3D" id="3.40.50.300">
    <property type="entry name" value="P-loop containing nucleotide triphosphate hydrolases"/>
    <property type="match status" value="1"/>
</dbReference>
<dbReference type="FunFam" id="3.40.50.300:FF:000366">
    <property type="entry name" value="GTPase, IMAP family member 2"/>
    <property type="match status" value="1"/>
</dbReference>
<dbReference type="PANTHER" id="PTHR10903:SF184">
    <property type="entry name" value="GTP-BINDING PROTEIN A"/>
    <property type="match status" value="1"/>
</dbReference>
<dbReference type="EMBL" id="UYJE01007267">
    <property type="protein sequence ID" value="VDI53152.1"/>
    <property type="molecule type" value="Genomic_DNA"/>
</dbReference>
<dbReference type="PROSITE" id="PS51720">
    <property type="entry name" value="G_AIG1"/>
    <property type="match status" value="1"/>
</dbReference>
<protein>
    <recommendedName>
        <fullName evidence="5">AIG1-type G domain-containing protein</fullName>
    </recommendedName>
</protein>
<feature type="non-terminal residue" evidence="6">
    <location>
        <position position="1"/>
    </location>
</feature>
<dbReference type="Pfam" id="PF04548">
    <property type="entry name" value="AIG1"/>
    <property type="match status" value="1"/>
</dbReference>
<gene>
    <name evidence="6" type="ORF">MGAL_10B071583</name>
</gene>
<evidence type="ECO:0000256" key="3">
    <source>
        <dbReference type="ARBA" id="ARBA00023134"/>
    </source>
</evidence>
<reference evidence="6" key="1">
    <citation type="submission" date="2018-11" db="EMBL/GenBank/DDBJ databases">
        <authorList>
            <person name="Alioto T."/>
            <person name="Alioto T."/>
        </authorList>
    </citation>
    <scope>NUCLEOTIDE SEQUENCE</scope>
</reference>
<sequence>KPSSEKVLTVDDEIRIALLGQKGAGKSETGNTILGKKAFSTFSEISVTKNCLVAGAVRGDKYIVLVDTPGFFDTTLPVDVTKKEIAKCVALSSPGIHCFLVVIDASRRFAKEETDTVNHILQMFGDDSHRYLIVLFTKIDQLKEDMSEEEAFLKYLNDIPEDLEKFLQMCENRCIWFNNRAAAELKEAQVENLLKMIGKIISKNEGNYIRSTIYEQTERKIKEAIEQAREMAIIKEREEREILFQKIKAEKEEVVEQILREEMKKVGKQQKEEKERQEEELRSNIRDTTQRHERSLLRRVYDYVIDFFFK</sequence>
<dbReference type="OrthoDB" id="431287at2759"/>
<keyword evidence="2" id="KW-0547">Nucleotide-binding</keyword>
<dbReference type="SUPFAM" id="SSF52540">
    <property type="entry name" value="P-loop containing nucleoside triphosphate hydrolases"/>
    <property type="match status" value="1"/>
</dbReference>
<dbReference type="Proteomes" id="UP000596742">
    <property type="component" value="Unassembled WGS sequence"/>
</dbReference>
<evidence type="ECO:0000256" key="2">
    <source>
        <dbReference type="ARBA" id="ARBA00022741"/>
    </source>
</evidence>
<evidence type="ECO:0000256" key="1">
    <source>
        <dbReference type="ARBA" id="ARBA00008535"/>
    </source>
</evidence>
<dbReference type="AlphaFoldDB" id="A0A8B6FT92"/>
<comment type="caution">
    <text evidence="6">The sequence shown here is derived from an EMBL/GenBank/DDBJ whole genome shotgun (WGS) entry which is preliminary data.</text>
</comment>
<evidence type="ECO:0000259" key="5">
    <source>
        <dbReference type="PROSITE" id="PS51720"/>
    </source>
</evidence>
<organism evidence="6 7">
    <name type="scientific">Mytilus galloprovincialis</name>
    <name type="common">Mediterranean mussel</name>
    <dbReference type="NCBI Taxonomy" id="29158"/>
    <lineage>
        <taxon>Eukaryota</taxon>
        <taxon>Metazoa</taxon>
        <taxon>Spiralia</taxon>
        <taxon>Lophotrochozoa</taxon>
        <taxon>Mollusca</taxon>
        <taxon>Bivalvia</taxon>
        <taxon>Autobranchia</taxon>
        <taxon>Pteriomorphia</taxon>
        <taxon>Mytilida</taxon>
        <taxon>Mytiloidea</taxon>
        <taxon>Mytilidae</taxon>
        <taxon>Mytilinae</taxon>
        <taxon>Mytilus</taxon>
    </lineage>
</organism>
<evidence type="ECO:0000256" key="4">
    <source>
        <dbReference type="SAM" id="MobiDB-lite"/>
    </source>
</evidence>
<proteinExistence type="inferred from homology"/>
<dbReference type="InterPro" id="IPR006703">
    <property type="entry name" value="G_AIG1"/>
</dbReference>
<comment type="similarity">
    <text evidence="1">Belongs to the TRAFAC class TrmE-Era-EngA-EngB-Septin-like GTPase superfamily. AIG1/Toc34/Toc159-like paraseptin GTPase family. IAN subfamily.</text>
</comment>
<feature type="region of interest" description="Disordered" evidence="4">
    <location>
        <begin position="266"/>
        <end position="286"/>
    </location>
</feature>
<keyword evidence="3" id="KW-0342">GTP-binding</keyword>